<dbReference type="Proteomes" id="UP000001741">
    <property type="component" value="Chromosome"/>
</dbReference>
<protein>
    <submittedName>
        <fullName evidence="2">Uncharacterized protein</fullName>
    </submittedName>
</protein>
<accession>B0VQE2</accession>
<dbReference type="KEGG" id="abm:ABSDF1989"/>
<gene>
    <name evidence="2" type="ordered locus">ABSDF1989</name>
</gene>
<evidence type="ECO:0000313" key="3">
    <source>
        <dbReference type="Proteomes" id="UP000001741"/>
    </source>
</evidence>
<feature type="transmembrane region" description="Helical" evidence="1">
    <location>
        <begin position="20"/>
        <end position="39"/>
    </location>
</feature>
<dbReference type="AlphaFoldDB" id="B0VQE2"/>
<proteinExistence type="predicted"/>
<name>B0VQE2_ACIBS</name>
<dbReference type="NCBIfam" id="NF041109">
    <property type="entry name" value="VF_TspB_C_term"/>
    <property type="match status" value="1"/>
</dbReference>
<dbReference type="BioCyc" id="ABAU509170:GCL9-1627-MONOMER"/>
<dbReference type="HOGENOM" id="CLU_3178926_0_0_6"/>
<keyword evidence="1" id="KW-0472">Membrane</keyword>
<dbReference type="EMBL" id="CU468230">
    <property type="protein sequence ID" value="CAP01321.1"/>
    <property type="molecule type" value="Genomic_DNA"/>
</dbReference>
<evidence type="ECO:0000313" key="2">
    <source>
        <dbReference type="EMBL" id="CAP01321.1"/>
    </source>
</evidence>
<keyword evidence="1" id="KW-0812">Transmembrane</keyword>
<organism evidence="2 3">
    <name type="scientific">Acinetobacter baumannii (strain SDF)</name>
    <dbReference type="NCBI Taxonomy" id="509170"/>
    <lineage>
        <taxon>Bacteria</taxon>
        <taxon>Pseudomonadati</taxon>
        <taxon>Pseudomonadota</taxon>
        <taxon>Gammaproteobacteria</taxon>
        <taxon>Moraxellales</taxon>
        <taxon>Moraxellaceae</taxon>
        <taxon>Acinetobacter</taxon>
        <taxon>Acinetobacter calcoaceticus/baumannii complex</taxon>
    </lineage>
</organism>
<sequence>MQQSHITLSYQPFCSLATQARPAVILIAWVVAAFIVTGTSRKASED</sequence>
<keyword evidence="1" id="KW-1133">Transmembrane helix</keyword>
<evidence type="ECO:0000256" key="1">
    <source>
        <dbReference type="SAM" id="Phobius"/>
    </source>
</evidence>
<reference evidence="2 3" key="1">
    <citation type="journal article" date="2008" name="PLoS ONE">
        <title>Comparative analysis of Acinetobacters: three genomes for three lifestyles.</title>
        <authorList>
            <person name="Vallenet D."/>
            <person name="Nordmann P."/>
            <person name="Barbe V."/>
            <person name="Poirel L."/>
            <person name="Mangenot S."/>
            <person name="Bataille E."/>
            <person name="Dossat C."/>
            <person name="Gas S."/>
            <person name="Kreimeyer A."/>
            <person name="Lenoble P."/>
            <person name="Oztas S."/>
            <person name="Poulain J."/>
            <person name="Segurens B."/>
            <person name="Robert C."/>
            <person name="Abergel C."/>
            <person name="Claverie J.M."/>
            <person name="Raoult D."/>
            <person name="Medigue C."/>
            <person name="Weissenbach J."/>
            <person name="Cruveiller S."/>
        </authorList>
    </citation>
    <scope>NUCLEOTIDE SEQUENCE [LARGE SCALE GENOMIC DNA]</scope>
    <source>
        <strain evidence="2 3">SDF</strain>
    </source>
</reference>